<dbReference type="SMART" id="SM00369">
    <property type="entry name" value="LRR_TYP"/>
    <property type="match status" value="4"/>
</dbReference>
<dbReference type="InterPro" id="IPR001611">
    <property type="entry name" value="Leu-rich_rpt"/>
</dbReference>
<dbReference type="SUPFAM" id="SSF48726">
    <property type="entry name" value="Immunoglobulin"/>
    <property type="match status" value="1"/>
</dbReference>
<reference evidence="8 9" key="1">
    <citation type="submission" date="2019-08" db="EMBL/GenBank/DDBJ databases">
        <title>The genome of the soybean aphid Biotype 1, its phylome, world population structure and adaptation to the North American continent.</title>
        <authorList>
            <person name="Giordano R."/>
            <person name="Donthu R.K."/>
            <person name="Hernandez A.G."/>
            <person name="Wright C.L."/>
            <person name="Zimin A.V."/>
        </authorList>
    </citation>
    <scope>NUCLEOTIDE SEQUENCE [LARGE SCALE GENOMIC DNA]</scope>
    <source>
        <tissue evidence="8">Whole aphids</tissue>
    </source>
</reference>
<dbReference type="OrthoDB" id="6598864at2759"/>
<evidence type="ECO:0000259" key="7">
    <source>
        <dbReference type="PROSITE" id="PS50835"/>
    </source>
</evidence>
<dbReference type="EMBL" id="VYZN01000038">
    <property type="protein sequence ID" value="KAE9532561.1"/>
    <property type="molecule type" value="Genomic_DNA"/>
</dbReference>
<organism evidence="8 9">
    <name type="scientific">Aphis glycines</name>
    <name type="common">Soybean aphid</name>
    <dbReference type="NCBI Taxonomy" id="307491"/>
    <lineage>
        <taxon>Eukaryota</taxon>
        <taxon>Metazoa</taxon>
        <taxon>Ecdysozoa</taxon>
        <taxon>Arthropoda</taxon>
        <taxon>Hexapoda</taxon>
        <taxon>Insecta</taxon>
        <taxon>Pterygota</taxon>
        <taxon>Neoptera</taxon>
        <taxon>Paraneoptera</taxon>
        <taxon>Hemiptera</taxon>
        <taxon>Sternorrhyncha</taxon>
        <taxon>Aphidomorpha</taxon>
        <taxon>Aphidoidea</taxon>
        <taxon>Aphididae</taxon>
        <taxon>Aphidini</taxon>
        <taxon>Aphis</taxon>
        <taxon>Aphis</taxon>
    </lineage>
</organism>
<evidence type="ECO:0000313" key="8">
    <source>
        <dbReference type="EMBL" id="KAE9532561.1"/>
    </source>
</evidence>
<dbReference type="AlphaFoldDB" id="A0A6G0TGG6"/>
<keyword evidence="3" id="KW-0732">Signal</keyword>
<dbReference type="GO" id="GO:0007166">
    <property type="term" value="P:cell surface receptor signaling pathway"/>
    <property type="evidence" value="ECO:0007669"/>
    <property type="project" value="TreeGrafter"/>
</dbReference>
<dbReference type="SMART" id="SM00409">
    <property type="entry name" value="IG"/>
    <property type="match status" value="1"/>
</dbReference>
<dbReference type="InterPro" id="IPR003599">
    <property type="entry name" value="Ig_sub"/>
</dbReference>
<evidence type="ECO:0000256" key="5">
    <source>
        <dbReference type="ARBA" id="ARBA00023157"/>
    </source>
</evidence>
<dbReference type="SUPFAM" id="SSF52058">
    <property type="entry name" value="L domain-like"/>
    <property type="match status" value="1"/>
</dbReference>
<dbReference type="InterPro" id="IPR013783">
    <property type="entry name" value="Ig-like_fold"/>
</dbReference>
<gene>
    <name evidence="8" type="ORF">AGLY_009642</name>
</gene>
<dbReference type="PANTHER" id="PTHR45930">
    <property type="entry name" value="G-PROTEIN COUPLED RECEPTOR 124-LIKE PROTEIN"/>
    <property type="match status" value="1"/>
</dbReference>
<evidence type="ECO:0000256" key="1">
    <source>
        <dbReference type="ARBA" id="ARBA00007343"/>
    </source>
</evidence>
<feature type="domain" description="Ig-like" evidence="7">
    <location>
        <begin position="183"/>
        <end position="262"/>
    </location>
</feature>
<evidence type="ECO:0000256" key="6">
    <source>
        <dbReference type="ARBA" id="ARBA00023170"/>
    </source>
</evidence>
<keyword evidence="2" id="KW-0433">Leucine-rich repeat</keyword>
<keyword evidence="5" id="KW-1015">Disulfide bond</keyword>
<dbReference type="Gene3D" id="2.60.40.10">
    <property type="entry name" value="Immunoglobulins"/>
    <property type="match status" value="1"/>
</dbReference>
<dbReference type="InterPro" id="IPR003591">
    <property type="entry name" value="Leu-rich_rpt_typical-subtyp"/>
</dbReference>
<dbReference type="Pfam" id="PF13855">
    <property type="entry name" value="LRR_8"/>
    <property type="match status" value="2"/>
</dbReference>
<dbReference type="GO" id="GO:0005886">
    <property type="term" value="C:plasma membrane"/>
    <property type="evidence" value="ECO:0007669"/>
    <property type="project" value="TreeGrafter"/>
</dbReference>
<evidence type="ECO:0000256" key="2">
    <source>
        <dbReference type="ARBA" id="ARBA00022614"/>
    </source>
</evidence>
<keyword evidence="4" id="KW-0677">Repeat</keyword>
<dbReference type="SMART" id="SM00365">
    <property type="entry name" value="LRR_SD22"/>
    <property type="match status" value="3"/>
</dbReference>
<dbReference type="PROSITE" id="PS50835">
    <property type="entry name" value="IG_LIKE"/>
    <property type="match status" value="1"/>
</dbReference>
<sequence>MIDLRFSRIKDIEPKTLAHLTELDTLLLNNNNINDLKNGAFANLSKLRLLYLYKNKIENIESRVFNNLTSLEQLYLHFNKIHKLNVEMFQGLTKLERLFLHNNRIRKIPPGTFDSLTSLARLRLDSNLLTCDCDILWLVNVLKKSHNSGEESGQFAAECQFPIEMSGKSLMNMTENDFHCNELRFKEEPNDVTVSFGGSAFFTCKVEGSQNVKTIWTRDNNEIDMSDSRYSMTNDGLMIKSASLKDVGTYECMVKKENVELKSRPAKIILESNAPAGCKCFFS</sequence>
<name>A0A6G0TGG6_APHGL</name>
<comment type="similarity">
    <text evidence="1">Belongs to the G-protein coupled receptor 2 family. Adhesion G-protein coupled receptor (ADGR) subfamily.</text>
</comment>
<dbReference type="InterPro" id="IPR007110">
    <property type="entry name" value="Ig-like_dom"/>
</dbReference>
<dbReference type="PANTHER" id="PTHR45930:SF4">
    <property type="entry name" value="ADHESION G PROTEIN-COUPLED RECEPTOR A3"/>
    <property type="match status" value="1"/>
</dbReference>
<accession>A0A6G0TGG6</accession>
<proteinExistence type="inferred from homology"/>
<dbReference type="InterPro" id="IPR051963">
    <property type="entry name" value="Adhesion_GPCR_A"/>
</dbReference>
<dbReference type="Proteomes" id="UP000475862">
    <property type="component" value="Unassembled WGS sequence"/>
</dbReference>
<protein>
    <recommendedName>
        <fullName evidence="7">Ig-like domain-containing protein</fullName>
    </recommendedName>
</protein>
<comment type="caution">
    <text evidence="8">The sequence shown here is derived from an EMBL/GenBank/DDBJ whole genome shotgun (WGS) entry which is preliminary data.</text>
</comment>
<dbReference type="Gene3D" id="3.80.10.10">
    <property type="entry name" value="Ribonuclease Inhibitor"/>
    <property type="match status" value="1"/>
</dbReference>
<dbReference type="InterPro" id="IPR036179">
    <property type="entry name" value="Ig-like_dom_sf"/>
</dbReference>
<dbReference type="InterPro" id="IPR013098">
    <property type="entry name" value="Ig_I-set"/>
</dbReference>
<dbReference type="InterPro" id="IPR032675">
    <property type="entry name" value="LRR_dom_sf"/>
</dbReference>
<dbReference type="Pfam" id="PF07679">
    <property type="entry name" value="I-set"/>
    <property type="match status" value="1"/>
</dbReference>
<keyword evidence="9" id="KW-1185">Reference proteome</keyword>
<keyword evidence="6" id="KW-0675">Receptor</keyword>
<evidence type="ECO:0000313" key="9">
    <source>
        <dbReference type="Proteomes" id="UP000475862"/>
    </source>
</evidence>
<evidence type="ECO:0000256" key="4">
    <source>
        <dbReference type="ARBA" id="ARBA00022737"/>
    </source>
</evidence>
<dbReference type="PROSITE" id="PS51450">
    <property type="entry name" value="LRR"/>
    <property type="match status" value="2"/>
</dbReference>
<evidence type="ECO:0000256" key="3">
    <source>
        <dbReference type="ARBA" id="ARBA00022729"/>
    </source>
</evidence>